<proteinExistence type="predicted"/>
<evidence type="ECO:0008006" key="3">
    <source>
        <dbReference type="Google" id="ProtNLM"/>
    </source>
</evidence>
<keyword evidence="2" id="KW-1185">Reference proteome</keyword>
<dbReference type="Proteomes" id="UP001159042">
    <property type="component" value="Unassembled WGS sequence"/>
</dbReference>
<accession>A0AAV8VIW4</accession>
<dbReference type="EMBL" id="JANEYG010000079">
    <property type="protein sequence ID" value="KAJ8914115.1"/>
    <property type="molecule type" value="Genomic_DNA"/>
</dbReference>
<name>A0AAV8VIW4_9CUCU</name>
<comment type="caution">
    <text evidence="1">The sequence shown here is derived from an EMBL/GenBank/DDBJ whole genome shotgun (WGS) entry which is preliminary data.</text>
</comment>
<organism evidence="1 2">
    <name type="scientific">Exocentrus adspersus</name>
    <dbReference type="NCBI Taxonomy" id="1586481"/>
    <lineage>
        <taxon>Eukaryota</taxon>
        <taxon>Metazoa</taxon>
        <taxon>Ecdysozoa</taxon>
        <taxon>Arthropoda</taxon>
        <taxon>Hexapoda</taxon>
        <taxon>Insecta</taxon>
        <taxon>Pterygota</taxon>
        <taxon>Neoptera</taxon>
        <taxon>Endopterygota</taxon>
        <taxon>Coleoptera</taxon>
        <taxon>Polyphaga</taxon>
        <taxon>Cucujiformia</taxon>
        <taxon>Chrysomeloidea</taxon>
        <taxon>Cerambycidae</taxon>
        <taxon>Lamiinae</taxon>
        <taxon>Acanthocinini</taxon>
        <taxon>Exocentrus</taxon>
    </lineage>
</organism>
<evidence type="ECO:0000313" key="2">
    <source>
        <dbReference type="Proteomes" id="UP001159042"/>
    </source>
</evidence>
<protein>
    <recommendedName>
        <fullName evidence="3">Nuclease HARBI1</fullName>
    </recommendedName>
</protein>
<dbReference type="AlphaFoldDB" id="A0AAV8VIW4"/>
<sequence length="167" mass="19517">MQNNKKIICSKTKKKINRRIWVRPIFENDRRHLQGIGDHLIREMRLNTHNNHINFFRMTPDSFDELLSLVGPHLLRVDCRREPISPIIRLGITLRFLAAGDSMTSLSYAFRVGLNTVSECIAETTKVIWTVLRHKVLPVPNQEMWRNIATHFEDRWQFPNCTGAIDG</sequence>
<evidence type="ECO:0000313" key="1">
    <source>
        <dbReference type="EMBL" id="KAJ8914115.1"/>
    </source>
</evidence>
<gene>
    <name evidence="1" type="ORF">NQ315_016190</name>
</gene>
<reference evidence="1 2" key="1">
    <citation type="journal article" date="2023" name="Insect Mol. Biol.">
        <title>Genome sequencing provides insights into the evolution of gene families encoding plant cell wall-degrading enzymes in longhorned beetles.</title>
        <authorList>
            <person name="Shin N.R."/>
            <person name="Okamura Y."/>
            <person name="Kirsch R."/>
            <person name="Pauchet Y."/>
        </authorList>
    </citation>
    <scope>NUCLEOTIDE SEQUENCE [LARGE SCALE GENOMIC DNA]</scope>
    <source>
        <strain evidence="1">EAD_L_NR</strain>
    </source>
</reference>